<sequence length="427" mass="47977">MMVDSASLHLQSRFWLSHSKPKSLLLPKSYTAFYKLHSPSNPNSTKFLSPHFCLSLVHAPPRIGFHVFAQKKPGRGVAQPTDSDIEFDEFFDEEEEVLLPLKKMKEWLAGRPRGFGEGKEYDTSIEDKLLQELEQSRAAQAANINKLKNQSSESNSSKSVAEVKASDIGSTGFGVRIVNLPKKKNIHRDLVVAFKEFPGIINIVPAVVGNKKTRDPICKGFAFVDCKSEGDAIRFLQTFSGQYLTFGRVQKQIKCEMINRRTSTSACESSVGSTKHALPIIPEYEAEQDADLDKDLSDEVIRTRVEDMEENLVSVSELHSDDEDNEDAESRTESKIRSPSRKELERIHEPEEILPNGREEIHREIPPIKGKIKVSKKKQPKEKGEKKSLTEIPGSAKRLRVKEKAVLTDVYSRYGNKSAALVSKEGN</sequence>
<dbReference type="GeneID" id="111019305"/>
<accession>A0A6J1DEC7</accession>
<evidence type="ECO:0000313" key="2">
    <source>
        <dbReference type="Proteomes" id="UP000504603"/>
    </source>
</evidence>
<dbReference type="InterPro" id="IPR012677">
    <property type="entry name" value="Nucleotide-bd_a/b_plait_sf"/>
</dbReference>
<evidence type="ECO:0000313" key="3">
    <source>
        <dbReference type="RefSeq" id="XP_022151341.1"/>
    </source>
</evidence>
<dbReference type="GO" id="GO:0003676">
    <property type="term" value="F:nucleic acid binding"/>
    <property type="evidence" value="ECO:0007669"/>
    <property type="project" value="InterPro"/>
</dbReference>
<dbReference type="InterPro" id="IPR035979">
    <property type="entry name" value="RBD_domain_sf"/>
</dbReference>
<proteinExistence type="predicted"/>
<dbReference type="CDD" id="cd00590">
    <property type="entry name" value="RRM_SF"/>
    <property type="match status" value="1"/>
</dbReference>
<keyword evidence="2" id="KW-1185">Reference proteome</keyword>
<protein>
    <submittedName>
        <fullName evidence="3">Uncharacterized protein LOC111019305</fullName>
    </submittedName>
</protein>
<dbReference type="PANTHER" id="PTHR37200">
    <property type="entry name" value="RNA-BINDING (RRM/RBD/RNP MOTIFS) FAMILY PROTEIN"/>
    <property type="match status" value="1"/>
</dbReference>
<evidence type="ECO:0000256" key="1">
    <source>
        <dbReference type="SAM" id="MobiDB-lite"/>
    </source>
</evidence>
<name>A0A6J1DEC7_MOMCH</name>
<dbReference type="PANTHER" id="PTHR37200:SF1">
    <property type="entry name" value="RNA-BINDING (RRM_RBD_RNP MOTIFS) FAMILY PROTEIN"/>
    <property type="match status" value="1"/>
</dbReference>
<dbReference type="RefSeq" id="XP_022151341.1">
    <property type="nucleotide sequence ID" value="XM_022295649.1"/>
</dbReference>
<dbReference type="Proteomes" id="UP000504603">
    <property type="component" value="Unplaced"/>
</dbReference>
<feature type="region of interest" description="Disordered" evidence="1">
    <location>
        <begin position="313"/>
        <end position="393"/>
    </location>
</feature>
<dbReference type="Gene3D" id="3.30.70.330">
    <property type="match status" value="1"/>
</dbReference>
<feature type="compositionally biased region" description="Basic residues" evidence="1">
    <location>
        <begin position="370"/>
        <end position="380"/>
    </location>
</feature>
<reference evidence="3" key="1">
    <citation type="submission" date="2025-08" db="UniProtKB">
        <authorList>
            <consortium name="RefSeq"/>
        </authorList>
    </citation>
    <scope>IDENTIFICATION</scope>
    <source>
        <strain evidence="3">OHB3-1</strain>
    </source>
</reference>
<dbReference type="AlphaFoldDB" id="A0A6J1DEC7"/>
<dbReference type="KEGG" id="mcha:111019305"/>
<gene>
    <name evidence="3" type="primary">LOC111019305</name>
</gene>
<organism evidence="2 3">
    <name type="scientific">Momordica charantia</name>
    <name type="common">Bitter gourd</name>
    <name type="synonym">Balsam pear</name>
    <dbReference type="NCBI Taxonomy" id="3673"/>
    <lineage>
        <taxon>Eukaryota</taxon>
        <taxon>Viridiplantae</taxon>
        <taxon>Streptophyta</taxon>
        <taxon>Embryophyta</taxon>
        <taxon>Tracheophyta</taxon>
        <taxon>Spermatophyta</taxon>
        <taxon>Magnoliopsida</taxon>
        <taxon>eudicotyledons</taxon>
        <taxon>Gunneridae</taxon>
        <taxon>Pentapetalae</taxon>
        <taxon>rosids</taxon>
        <taxon>fabids</taxon>
        <taxon>Cucurbitales</taxon>
        <taxon>Cucurbitaceae</taxon>
        <taxon>Momordiceae</taxon>
        <taxon>Momordica</taxon>
    </lineage>
</organism>
<dbReference type="OrthoDB" id="1912879at2759"/>
<dbReference type="SUPFAM" id="SSF54928">
    <property type="entry name" value="RNA-binding domain, RBD"/>
    <property type="match status" value="1"/>
</dbReference>
<feature type="compositionally biased region" description="Basic and acidic residues" evidence="1">
    <location>
        <begin position="328"/>
        <end position="366"/>
    </location>
</feature>